<dbReference type="Proteomes" id="UP000308488">
    <property type="component" value="Unassembled WGS sequence"/>
</dbReference>
<keyword evidence="3" id="KW-1185">Reference proteome</keyword>
<dbReference type="RefSeq" id="WP_137435071.1">
    <property type="nucleotide sequence ID" value="NZ_JANRHC010000001.1"/>
</dbReference>
<protein>
    <submittedName>
        <fullName evidence="2">Uncharacterized protein</fullName>
    </submittedName>
</protein>
<feature type="transmembrane region" description="Helical" evidence="1">
    <location>
        <begin position="48"/>
        <end position="67"/>
    </location>
</feature>
<gene>
    <name evidence="2" type="ORF">FDP08_05930</name>
</gene>
<dbReference type="EMBL" id="SZYH01000001">
    <property type="protein sequence ID" value="TKV67657.1"/>
    <property type="molecule type" value="Genomic_DNA"/>
</dbReference>
<keyword evidence="1" id="KW-0812">Transmembrane</keyword>
<evidence type="ECO:0000313" key="2">
    <source>
        <dbReference type="EMBL" id="TKV67657.1"/>
    </source>
</evidence>
<proteinExistence type="predicted"/>
<dbReference type="AlphaFoldDB" id="A0A4U6R221"/>
<organism evidence="2 3">
    <name type="scientific">Marinobacter panjinensis</name>
    <dbReference type="NCBI Taxonomy" id="2576384"/>
    <lineage>
        <taxon>Bacteria</taxon>
        <taxon>Pseudomonadati</taxon>
        <taxon>Pseudomonadota</taxon>
        <taxon>Gammaproteobacteria</taxon>
        <taxon>Pseudomonadales</taxon>
        <taxon>Marinobacteraceae</taxon>
        <taxon>Marinobacter</taxon>
    </lineage>
</organism>
<keyword evidence="1" id="KW-0472">Membrane</keyword>
<keyword evidence="1" id="KW-1133">Transmembrane helix</keyword>
<evidence type="ECO:0000256" key="1">
    <source>
        <dbReference type="SAM" id="Phobius"/>
    </source>
</evidence>
<comment type="caution">
    <text evidence="2">The sequence shown here is derived from an EMBL/GenBank/DDBJ whole genome shotgun (WGS) entry which is preliminary data.</text>
</comment>
<feature type="transmembrane region" description="Helical" evidence="1">
    <location>
        <begin position="23"/>
        <end position="42"/>
    </location>
</feature>
<reference evidence="2 3" key="1">
    <citation type="submission" date="2019-05" db="EMBL/GenBank/DDBJ databases">
        <title>Marinobacter panjinensis sp. nov., a moderately halophilic bacterium isolated from sea tidal flat environment.</title>
        <authorList>
            <person name="Yang W."/>
            <person name="An M."/>
            <person name="He W."/>
            <person name="Luo X."/>
            <person name="Zhu L."/>
            <person name="Chen G."/>
            <person name="Zhang Y."/>
            <person name="Wang Y."/>
        </authorList>
    </citation>
    <scope>NUCLEOTIDE SEQUENCE [LARGE SCALE GENOMIC DNA]</scope>
    <source>
        <strain evidence="2 3">PJ-16</strain>
    </source>
</reference>
<evidence type="ECO:0000313" key="3">
    <source>
        <dbReference type="Proteomes" id="UP000308488"/>
    </source>
</evidence>
<sequence length="179" mass="20987">MELTHSELPTTIRTKIYLKDKPLIYLMGVMHLGAVGLTGYFMYEDTSLFFMIGLMLLIGLFLFSIWYPDFRIRNNVIEITPQFLRIEDCEFNEIPWSDISHLEVVDHFSTRLGRFVHLIIYAKNNDEYTCARRGRFFSRQRADGGIFATDLYNYAEDHETILKGLSEALESSRLVIWPE</sequence>
<name>A0A4U6R221_9GAMM</name>
<dbReference type="OrthoDB" id="6364767at2"/>
<accession>A0A4U6R221</accession>